<reference evidence="3" key="1">
    <citation type="submission" date="2018-05" db="EMBL/GenBank/DDBJ databases">
        <authorList>
            <person name="Lanie J.A."/>
            <person name="Ng W.-L."/>
            <person name="Kazmierczak K.M."/>
            <person name="Andrzejewski T.M."/>
            <person name="Davidsen T.M."/>
            <person name="Wayne K.J."/>
            <person name="Tettelin H."/>
            <person name="Glass J.I."/>
            <person name="Rusch D."/>
            <person name="Podicherti R."/>
            <person name="Tsui H.-C.T."/>
            <person name="Winkler M.E."/>
        </authorList>
    </citation>
    <scope>NUCLEOTIDE SEQUENCE</scope>
</reference>
<dbReference type="AlphaFoldDB" id="A0A383AF96"/>
<dbReference type="InterPro" id="IPR036909">
    <property type="entry name" value="Cyt_c-like_dom_sf"/>
</dbReference>
<organism evidence="3">
    <name type="scientific">marine metagenome</name>
    <dbReference type="NCBI Taxonomy" id="408172"/>
    <lineage>
        <taxon>unclassified sequences</taxon>
        <taxon>metagenomes</taxon>
        <taxon>ecological metagenomes</taxon>
    </lineage>
</organism>
<proteinExistence type="predicted"/>
<evidence type="ECO:0008006" key="4">
    <source>
        <dbReference type="Google" id="ProtNLM"/>
    </source>
</evidence>
<dbReference type="InterPro" id="IPR011429">
    <property type="entry name" value="Cyt_c_Planctomycete-type"/>
</dbReference>
<feature type="non-terminal residue" evidence="3">
    <location>
        <position position="252"/>
    </location>
</feature>
<name>A0A383AF96_9ZZZZ</name>
<dbReference type="Pfam" id="PF07635">
    <property type="entry name" value="PSCyt1"/>
    <property type="match status" value="1"/>
</dbReference>
<gene>
    <name evidence="3" type="ORF">METZ01_LOCUS459236</name>
</gene>
<evidence type="ECO:0000259" key="1">
    <source>
        <dbReference type="Pfam" id="PF07626"/>
    </source>
</evidence>
<evidence type="ECO:0000313" key="3">
    <source>
        <dbReference type="EMBL" id="SVE06382.1"/>
    </source>
</evidence>
<protein>
    <recommendedName>
        <fullName evidence="4">Cytochrome C Planctomycete-type domain-containing protein</fullName>
    </recommendedName>
</protein>
<dbReference type="SUPFAM" id="SSF46626">
    <property type="entry name" value="Cytochrome c"/>
    <property type="match status" value="1"/>
</dbReference>
<dbReference type="InterPro" id="IPR013036">
    <property type="entry name" value="DUF1587"/>
</dbReference>
<feature type="domain" description="Cytochrome C Planctomycete-type" evidence="2">
    <location>
        <begin position="23"/>
        <end position="70"/>
    </location>
</feature>
<evidence type="ECO:0000259" key="2">
    <source>
        <dbReference type="Pfam" id="PF07635"/>
    </source>
</evidence>
<accession>A0A383AF96</accession>
<dbReference type="GO" id="GO:0020037">
    <property type="term" value="F:heme binding"/>
    <property type="evidence" value="ECO:0007669"/>
    <property type="project" value="InterPro"/>
</dbReference>
<dbReference type="EMBL" id="UINC01191641">
    <property type="protein sequence ID" value="SVE06382.1"/>
    <property type="molecule type" value="Genomic_DNA"/>
</dbReference>
<sequence>AKVPQANLEQFRKEVEPVLKRACVECHGPKKQKAKFRVDTLDPDLLKGKDVSWWLEVFDVIGNGEMPPEDAKVQLADVEKAQIVNWLSGEIQLASKVRRSEQGHTSFRRMTRYEYKYTMQDLLGLPHDFSRDLPPETSSEDGFKNSSELLQMTSGQFAQYRAQARRALELATVRGERPAPVYYAITMKAASAKVDATYAAFVEKKKKQIKNGVITLDKALKKQAAKYALKPGSTHFKNLITGHGVRTHWSYG</sequence>
<dbReference type="GO" id="GO:0009055">
    <property type="term" value="F:electron transfer activity"/>
    <property type="evidence" value="ECO:0007669"/>
    <property type="project" value="InterPro"/>
</dbReference>
<dbReference type="Pfam" id="PF07626">
    <property type="entry name" value="PSD3"/>
    <property type="match status" value="1"/>
</dbReference>
<feature type="domain" description="DUF1587" evidence="1">
    <location>
        <begin position="108"/>
        <end position="172"/>
    </location>
</feature>
<feature type="non-terminal residue" evidence="3">
    <location>
        <position position="1"/>
    </location>
</feature>